<keyword evidence="2" id="KW-1185">Reference proteome</keyword>
<reference evidence="1" key="1">
    <citation type="submission" date="2023-06" db="EMBL/GenBank/DDBJ databases">
        <title>Genome-scale phylogeny and comparative genomics of the fungal order Sordariales.</title>
        <authorList>
            <consortium name="Lawrence Berkeley National Laboratory"/>
            <person name="Hensen N."/>
            <person name="Bonometti L."/>
            <person name="Westerberg I."/>
            <person name="Brannstrom I.O."/>
            <person name="Guillou S."/>
            <person name="Cros-Aarteil S."/>
            <person name="Calhoun S."/>
            <person name="Haridas S."/>
            <person name="Kuo A."/>
            <person name="Mondo S."/>
            <person name="Pangilinan J."/>
            <person name="Riley R."/>
            <person name="LaButti K."/>
            <person name="Andreopoulos B."/>
            <person name="Lipzen A."/>
            <person name="Chen C."/>
            <person name="Yanf M."/>
            <person name="Daum C."/>
            <person name="Ng V."/>
            <person name="Clum A."/>
            <person name="Steindorff A."/>
            <person name="Ohm R."/>
            <person name="Martin F."/>
            <person name="Silar P."/>
            <person name="Natvig D."/>
            <person name="Lalanne C."/>
            <person name="Gautier V."/>
            <person name="Ament-velasquez S.L."/>
            <person name="Kruys A."/>
            <person name="Hutchinson M.I."/>
            <person name="Powell A.J."/>
            <person name="Barry K."/>
            <person name="Miller A.N."/>
            <person name="Grigoriev I.V."/>
            <person name="Debuchy R."/>
            <person name="Gladieux P."/>
            <person name="Thoren M.H."/>
            <person name="Johannesson H."/>
        </authorList>
    </citation>
    <scope>NUCLEOTIDE SEQUENCE</scope>
    <source>
        <strain evidence="1">SMH2392-1A</strain>
    </source>
</reference>
<evidence type="ECO:0000313" key="1">
    <source>
        <dbReference type="EMBL" id="KAK0705953.1"/>
    </source>
</evidence>
<gene>
    <name evidence="1" type="ORF">B0T26DRAFT_725044</name>
</gene>
<dbReference type="EMBL" id="JAUIRO010000007">
    <property type="protein sequence ID" value="KAK0705953.1"/>
    <property type="molecule type" value="Genomic_DNA"/>
</dbReference>
<accession>A0AA39ZYI4</accession>
<sequence length="61" mass="6947">MRRCTSPTRLRIAASCAPFWALEPRQAETRCPNVADSTLQAQCRDPRRPAESLEPCWQMSV</sequence>
<organism evidence="1 2">
    <name type="scientific">Lasiosphaeria miniovina</name>
    <dbReference type="NCBI Taxonomy" id="1954250"/>
    <lineage>
        <taxon>Eukaryota</taxon>
        <taxon>Fungi</taxon>
        <taxon>Dikarya</taxon>
        <taxon>Ascomycota</taxon>
        <taxon>Pezizomycotina</taxon>
        <taxon>Sordariomycetes</taxon>
        <taxon>Sordariomycetidae</taxon>
        <taxon>Sordariales</taxon>
        <taxon>Lasiosphaeriaceae</taxon>
        <taxon>Lasiosphaeria</taxon>
    </lineage>
</organism>
<protein>
    <submittedName>
        <fullName evidence="1">Uncharacterized protein</fullName>
    </submittedName>
</protein>
<dbReference type="GeneID" id="85325997"/>
<dbReference type="Proteomes" id="UP001172101">
    <property type="component" value="Unassembled WGS sequence"/>
</dbReference>
<dbReference type="RefSeq" id="XP_060291047.1">
    <property type="nucleotide sequence ID" value="XM_060442727.1"/>
</dbReference>
<comment type="caution">
    <text evidence="1">The sequence shown here is derived from an EMBL/GenBank/DDBJ whole genome shotgun (WGS) entry which is preliminary data.</text>
</comment>
<proteinExistence type="predicted"/>
<dbReference type="AlphaFoldDB" id="A0AA39ZYI4"/>
<evidence type="ECO:0000313" key="2">
    <source>
        <dbReference type="Proteomes" id="UP001172101"/>
    </source>
</evidence>
<name>A0AA39ZYI4_9PEZI</name>